<dbReference type="EMBL" id="CP046391">
    <property type="protein sequence ID" value="QJC27318.1"/>
    <property type="molecule type" value="Genomic_DNA"/>
</dbReference>
<accession>A0A858PXM5</accession>
<evidence type="ECO:0000256" key="1">
    <source>
        <dbReference type="SAM" id="Phobius"/>
    </source>
</evidence>
<protein>
    <submittedName>
        <fullName evidence="2">Uncharacterized protein</fullName>
    </submittedName>
</protein>
<feature type="transmembrane region" description="Helical" evidence="1">
    <location>
        <begin position="213"/>
        <end position="235"/>
    </location>
</feature>
<feature type="transmembrane region" description="Helical" evidence="1">
    <location>
        <begin position="133"/>
        <end position="155"/>
    </location>
</feature>
<keyword evidence="1" id="KW-0812">Transmembrane</keyword>
<feature type="transmembrane region" description="Helical" evidence="1">
    <location>
        <begin position="51"/>
        <end position="73"/>
    </location>
</feature>
<dbReference type="KEGG" id="aplt:ANPL_01040"/>
<evidence type="ECO:0000313" key="2">
    <source>
        <dbReference type="EMBL" id="QJC27318.1"/>
    </source>
</evidence>
<feature type="transmembrane region" description="Helical" evidence="1">
    <location>
        <begin position="93"/>
        <end position="113"/>
    </location>
</feature>
<sequence length="572" mass="64219">MLQDFPSFVMLAARENLNGSEEVAASVEHEARRGPVVRAVGDEKEYDLKNRIFICYILCTSILCAVPLVPYLVSKELYKRGRRTGAAISMEVFMLSHCMLTFSLVFIKVLHFLNKTYGNFLSGFFITNRDLAILALGVMCAFPVLCFVLAIRYSIVYDMVKTRNYSVVEALLSRSYLSDVSRGIPALVCYTGRSGPLLIRENGRKRKRYGADIFFDVYIYSTSYLLVLPSCLALLCDFFQRKKKRTAMAVTRVLAVSAHMLLTNVLVVSAVTYVLEKFYKHIVFVKLHADSASIALLNGIIVSSLILAVAVVYCYWEIGAKEYGHPEEISDDVARSVLKFGILTVCVNCVCSLFRDRAELSGRGFKYGKKRFVHELVRRITDALFIVPALFWQLSNVFRNSNRKMLAAVANRACLYTEIFLGNLLIFSLGLYAVAQIPAMSILLPLTAFQTCIFLGSIITSVVVFGAIARDLYGVRTAMSKDERWEDVVWLNEQLSNTVSNFGVLNLIAAGLLSIRANRRRAPDYVQDGEVSPVINEMEQPARVVVRENEVDSYSAGEEVWDRDDDKAPLIC</sequence>
<keyword evidence="3" id="KW-1185">Reference proteome</keyword>
<feature type="transmembrane region" description="Helical" evidence="1">
    <location>
        <begin position="415"/>
        <end position="435"/>
    </location>
</feature>
<dbReference type="AlphaFoldDB" id="A0A858PXM5"/>
<keyword evidence="1" id="KW-0472">Membrane</keyword>
<name>A0A858PXM5_9RICK</name>
<gene>
    <name evidence="2" type="ORF">ANPL_01040</name>
</gene>
<reference evidence="2 3" key="1">
    <citation type="journal article" date="2020" name="Pathogens">
        <title>First Whole Genome Sequence of Anaplasma platys, an Obligate Intracellular Rickettsial Pathogen of Dogs.</title>
        <authorList>
            <person name="Llanes A."/>
            <person name="Rajeev S."/>
        </authorList>
    </citation>
    <scope>NUCLEOTIDE SEQUENCE [LARGE SCALE GENOMIC DNA]</scope>
    <source>
        <strain evidence="2 3">S3</strain>
    </source>
</reference>
<evidence type="ECO:0000313" key="3">
    <source>
        <dbReference type="Proteomes" id="UP000500930"/>
    </source>
</evidence>
<organism evidence="2 3">
    <name type="scientific">Anaplasma platys</name>
    <dbReference type="NCBI Taxonomy" id="949"/>
    <lineage>
        <taxon>Bacteria</taxon>
        <taxon>Pseudomonadati</taxon>
        <taxon>Pseudomonadota</taxon>
        <taxon>Alphaproteobacteria</taxon>
        <taxon>Rickettsiales</taxon>
        <taxon>Anaplasmataceae</taxon>
        <taxon>Anaplasma</taxon>
    </lineage>
</organism>
<dbReference type="Proteomes" id="UP000500930">
    <property type="component" value="Chromosome"/>
</dbReference>
<feature type="transmembrane region" description="Helical" evidence="1">
    <location>
        <begin position="442"/>
        <end position="469"/>
    </location>
</feature>
<feature type="transmembrane region" description="Helical" evidence="1">
    <location>
        <begin position="295"/>
        <end position="316"/>
    </location>
</feature>
<feature type="transmembrane region" description="Helical" evidence="1">
    <location>
        <begin position="255"/>
        <end position="275"/>
    </location>
</feature>
<proteinExistence type="predicted"/>
<keyword evidence="1" id="KW-1133">Transmembrane helix</keyword>